<proteinExistence type="predicted"/>
<feature type="non-terminal residue" evidence="1">
    <location>
        <position position="1"/>
    </location>
</feature>
<dbReference type="Proteomes" id="UP000789920">
    <property type="component" value="Unassembled WGS sequence"/>
</dbReference>
<reference evidence="1" key="1">
    <citation type="submission" date="2021-06" db="EMBL/GenBank/DDBJ databases">
        <authorList>
            <person name="Kallberg Y."/>
            <person name="Tangrot J."/>
            <person name="Rosling A."/>
        </authorList>
    </citation>
    <scope>NUCLEOTIDE SEQUENCE</scope>
    <source>
        <strain evidence="1">MA461A</strain>
    </source>
</reference>
<sequence>DDQLLFVESDFSDSHISFADPKNNKDVQFAKLQEDLAILLNGKIRK</sequence>
<name>A0ACA9QK77_9GLOM</name>
<organism evidence="1 2">
    <name type="scientific">Racocetra persica</name>
    <dbReference type="NCBI Taxonomy" id="160502"/>
    <lineage>
        <taxon>Eukaryota</taxon>
        <taxon>Fungi</taxon>
        <taxon>Fungi incertae sedis</taxon>
        <taxon>Mucoromycota</taxon>
        <taxon>Glomeromycotina</taxon>
        <taxon>Glomeromycetes</taxon>
        <taxon>Diversisporales</taxon>
        <taxon>Gigasporaceae</taxon>
        <taxon>Racocetra</taxon>
    </lineage>
</organism>
<evidence type="ECO:0000313" key="1">
    <source>
        <dbReference type="EMBL" id="CAG8755843.1"/>
    </source>
</evidence>
<comment type="caution">
    <text evidence="1">The sequence shown here is derived from an EMBL/GenBank/DDBJ whole genome shotgun (WGS) entry which is preliminary data.</text>
</comment>
<accession>A0ACA9QK77</accession>
<dbReference type="EMBL" id="CAJVQC010034204">
    <property type="protein sequence ID" value="CAG8755843.1"/>
    <property type="molecule type" value="Genomic_DNA"/>
</dbReference>
<keyword evidence="2" id="KW-1185">Reference proteome</keyword>
<evidence type="ECO:0000313" key="2">
    <source>
        <dbReference type="Proteomes" id="UP000789920"/>
    </source>
</evidence>
<gene>
    <name evidence="1" type="ORF">RPERSI_LOCUS14670</name>
</gene>
<protein>
    <submittedName>
        <fullName evidence="1">28671_t:CDS:1</fullName>
    </submittedName>
</protein>
<feature type="non-terminal residue" evidence="1">
    <location>
        <position position="46"/>
    </location>
</feature>